<evidence type="ECO:0000313" key="16">
    <source>
        <dbReference type="Proteomes" id="UP000325313"/>
    </source>
</evidence>
<dbReference type="Gene3D" id="2.60.120.620">
    <property type="entry name" value="q2cbj1_9rhob like domain"/>
    <property type="match status" value="1"/>
</dbReference>
<feature type="domain" description="Fe2OG dioxygenase" evidence="14">
    <location>
        <begin position="157"/>
        <end position="265"/>
    </location>
</feature>
<dbReference type="InterPro" id="IPR006620">
    <property type="entry name" value="Pro_4_hyd_alph"/>
</dbReference>
<proteinExistence type="inferred from homology"/>
<dbReference type="InterPro" id="IPR043044">
    <property type="entry name" value="TPA1/Ofd1_C"/>
</dbReference>
<dbReference type="FunFam" id="2.60.120.620:FF:000014">
    <property type="entry name" value="Prolyl 3,4-dihydroxylase TPA1"/>
    <property type="match status" value="1"/>
</dbReference>
<feature type="compositionally biased region" description="Polar residues" evidence="13">
    <location>
        <begin position="1"/>
        <end position="10"/>
    </location>
</feature>
<feature type="region of interest" description="Disordered" evidence="13">
    <location>
        <begin position="1"/>
        <end position="46"/>
    </location>
</feature>
<accession>A0A5B0MZF4</accession>
<keyword evidence="8" id="KW-0408">Iron</keyword>
<keyword evidence="9" id="KW-0539">Nucleus</keyword>
<dbReference type="InterPro" id="IPR051842">
    <property type="entry name" value="uS12_prolyl_hydroxylase"/>
</dbReference>
<dbReference type="SMART" id="SM00702">
    <property type="entry name" value="P4Hc"/>
    <property type="match status" value="1"/>
</dbReference>
<dbReference type="GO" id="GO:0005506">
    <property type="term" value="F:iron ion binding"/>
    <property type="evidence" value="ECO:0007669"/>
    <property type="project" value="InterPro"/>
</dbReference>
<evidence type="ECO:0000256" key="13">
    <source>
        <dbReference type="SAM" id="MobiDB-lite"/>
    </source>
</evidence>
<dbReference type="GO" id="GO:0005737">
    <property type="term" value="C:cytoplasm"/>
    <property type="evidence" value="ECO:0007669"/>
    <property type="project" value="TreeGrafter"/>
</dbReference>
<dbReference type="Proteomes" id="UP000325313">
    <property type="component" value="Unassembled WGS sequence"/>
</dbReference>
<sequence length="604" mass="67743">MAIDVSSLSPTGVDGPGDDGKPPKRAKLNDATTKPEEDSQLNSSAFSSNNLLESLAPTLKLEHDQSIPYRHSVLKNIFDDQLLRRARDEIRNGLSFSLKETDIYKVFQTGDLANLDGLPAEEAKKLKHVKTVRDTLYSSEFRQFLHQVTSCGPLSGKQTDMSINNYRQGCHLLNHDDVIGTRRVSYILYLTDPDIPWGAADGGSLELYPVNPETRQPLPTPSCKILPSWNNFVFFVVQPGKSFHSVEEVFNLNKSRLSISGWFHLPHEDEPGYVDGLRIKEEEEKQLKSLGASLEQLKGKGGDDSLWVDTGFQAPSEPASLLTSSDLKYLSQFIDPSFLKIDDIVRLKDRFVRDSHISLMGFLGYEFSCQLKQAILVNEAEDLLSLEKNPPESRLYSKDFYGPKFELGLQDDTNWQLVGPPHKHRYLTPSNTNTDSDNSAKVQLLKLKSLFQSHAFIKWLNLITTCIPASHNVIPRRFRPGLDYTLATSNDQQLLEVHMSLTPSLGWEDGEVGGWDCYMTSSDEDQSDPAVYKGPGPSEGGEDEDDSTLLTIHPSWNKLDLVLRDPQILTFTKYVSSKSPQSKWDIQAAYRLEEEEGGQGNCEA</sequence>
<keyword evidence="6" id="KW-0223">Dioxygenase</keyword>
<evidence type="ECO:0000256" key="12">
    <source>
        <dbReference type="ARBA" id="ARBA00081607"/>
    </source>
</evidence>
<evidence type="ECO:0000313" key="15">
    <source>
        <dbReference type="EMBL" id="KAA1082345.1"/>
    </source>
</evidence>
<dbReference type="GO" id="GO:0006449">
    <property type="term" value="P:regulation of translational termination"/>
    <property type="evidence" value="ECO:0007669"/>
    <property type="project" value="TreeGrafter"/>
</dbReference>
<evidence type="ECO:0000256" key="2">
    <source>
        <dbReference type="ARBA" id="ARBA00004123"/>
    </source>
</evidence>
<keyword evidence="5" id="KW-0847">Vitamin C</keyword>
<comment type="similarity">
    <text evidence="3">Belongs to the TPA1 family.</text>
</comment>
<comment type="catalytic activity">
    <reaction evidence="10">
        <text>[ribosomal protein uS12]-L-proline + 2-oxoglutarate + O2 = [ribosomal protein uS12]-(3S)-3-hydroxy-L-proline + succinate + CO2</text>
        <dbReference type="Rhea" id="RHEA:54156"/>
        <dbReference type="Rhea" id="RHEA-COMP:13816"/>
        <dbReference type="Rhea" id="RHEA-COMP:13818"/>
        <dbReference type="ChEBI" id="CHEBI:15379"/>
        <dbReference type="ChEBI" id="CHEBI:16526"/>
        <dbReference type="ChEBI" id="CHEBI:16810"/>
        <dbReference type="ChEBI" id="CHEBI:30031"/>
        <dbReference type="ChEBI" id="CHEBI:50342"/>
        <dbReference type="ChEBI" id="CHEBI:85428"/>
    </reaction>
</comment>
<evidence type="ECO:0000256" key="1">
    <source>
        <dbReference type="ARBA" id="ARBA00001961"/>
    </source>
</evidence>
<dbReference type="PROSITE" id="PS51471">
    <property type="entry name" value="FE2OG_OXY"/>
    <property type="match status" value="1"/>
</dbReference>
<gene>
    <name evidence="15" type="ORF">PGTUg99_033999</name>
</gene>
<comment type="subcellular location">
    <subcellularLocation>
        <location evidence="2">Nucleus</location>
    </subcellularLocation>
</comment>
<comment type="cofactor">
    <cofactor evidence="1">
        <name>L-ascorbate</name>
        <dbReference type="ChEBI" id="CHEBI:38290"/>
    </cofactor>
</comment>
<dbReference type="EMBL" id="VDEP01000439">
    <property type="protein sequence ID" value="KAA1082345.1"/>
    <property type="molecule type" value="Genomic_DNA"/>
</dbReference>
<comment type="catalytic activity">
    <reaction evidence="11">
        <text>[ribosomal protein uS12]-(3S)-3-hydroxy-L-proline + 2-oxoglutarate + O2 = [ribosomal protein uS12]-(3S)-3,4-dihydroxy-L-proline + succinate + CO2</text>
        <dbReference type="Rhea" id="RHEA:54160"/>
        <dbReference type="Rhea" id="RHEA-COMP:13817"/>
        <dbReference type="Rhea" id="RHEA-COMP:13818"/>
        <dbReference type="ChEBI" id="CHEBI:15379"/>
        <dbReference type="ChEBI" id="CHEBI:16526"/>
        <dbReference type="ChEBI" id="CHEBI:16810"/>
        <dbReference type="ChEBI" id="CHEBI:30031"/>
        <dbReference type="ChEBI" id="CHEBI:85428"/>
        <dbReference type="ChEBI" id="CHEBI:138052"/>
    </reaction>
</comment>
<feature type="region of interest" description="Disordered" evidence="13">
    <location>
        <begin position="518"/>
        <end position="548"/>
    </location>
</feature>
<evidence type="ECO:0000256" key="7">
    <source>
        <dbReference type="ARBA" id="ARBA00023002"/>
    </source>
</evidence>
<dbReference type="GO" id="GO:0009896">
    <property type="term" value="P:positive regulation of catabolic process"/>
    <property type="evidence" value="ECO:0007669"/>
    <property type="project" value="UniProtKB-ARBA"/>
</dbReference>
<dbReference type="FunFam" id="3.60.130.20:FF:000003">
    <property type="entry name" value="Unplaced genomic scaffold supercont1.3, whole genome shotgun sequence"/>
    <property type="match status" value="1"/>
</dbReference>
<dbReference type="PANTHER" id="PTHR12117:SF0">
    <property type="entry name" value="PROLYL 3-HYDROXYLASE OGFOD1"/>
    <property type="match status" value="1"/>
</dbReference>
<protein>
    <recommendedName>
        <fullName evidence="12">uS12 prolyl 3,4-dihydroxylase</fullName>
    </recommendedName>
</protein>
<dbReference type="Pfam" id="PF10637">
    <property type="entry name" value="Ofd1_CTDD"/>
    <property type="match status" value="1"/>
</dbReference>
<evidence type="ECO:0000256" key="4">
    <source>
        <dbReference type="ARBA" id="ARBA00022723"/>
    </source>
</evidence>
<keyword evidence="7" id="KW-0560">Oxidoreductase</keyword>
<dbReference type="InterPro" id="IPR019601">
    <property type="entry name" value="Oxoglutarate/Fe-dep_Oase_C"/>
</dbReference>
<organism evidence="15 16">
    <name type="scientific">Puccinia graminis f. sp. tritici</name>
    <dbReference type="NCBI Taxonomy" id="56615"/>
    <lineage>
        <taxon>Eukaryota</taxon>
        <taxon>Fungi</taxon>
        <taxon>Dikarya</taxon>
        <taxon>Basidiomycota</taxon>
        <taxon>Pucciniomycotina</taxon>
        <taxon>Pucciniomycetes</taxon>
        <taxon>Pucciniales</taxon>
        <taxon>Pucciniaceae</taxon>
        <taxon>Puccinia</taxon>
    </lineage>
</organism>
<dbReference type="GO" id="GO:0031543">
    <property type="term" value="F:peptidyl-proline dioxygenase activity"/>
    <property type="evidence" value="ECO:0007669"/>
    <property type="project" value="TreeGrafter"/>
</dbReference>
<dbReference type="GO" id="GO:0031418">
    <property type="term" value="F:L-ascorbic acid binding"/>
    <property type="evidence" value="ECO:0007669"/>
    <property type="project" value="UniProtKB-KW"/>
</dbReference>
<comment type="caution">
    <text evidence="15">The sequence shown here is derived from an EMBL/GenBank/DDBJ whole genome shotgun (WGS) entry which is preliminary data.</text>
</comment>
<dbReference type="GO" id="GO:0005634">
    <property type="term" value="C:nucleus"/>
    <property type="evidence" value="ECO:0007669"/>
    <property type="project" value="UniProtKB-SubCell"/>
</dbReference>
<evidence type="ECO:0000256" key="5">
    <source>
        <dbReference type="ARBA" id="ARBA00022896"/>
    </source>
</evidence>
<evidence type="ECO:0000256" key="9">
    <source>
        <dbReference type="ARBA" id="ARBA00023242"/>
    </source>
</evidence>
<evidence type="ECO:0000256" key="11">
    <source>
        <dbReference type="ARBA" id="ARBA00051966"/>
    </source>
</evidence>
<dbReference type="InterPro" id="IPR005123">
    <property type="entry name" value="Oxoglu/Fe-dep_dioxygenase_dom"/>
</dbReference>
<keyword evidence="4" id="KW-0479">Metal-binding</keyword>
<dbReference type="Pfam" id="PF13661">
    <property type="entry name" value="2OG-FeII_Oxy_4"/>
    <property type="match status" value="1"/>
</dbReference>
<reference evidence="15 16" key="1">
    <citation type="submission" date="2019-05" db="EMBL/GenBank/DDBJ databases">
        <title>Emergence of the Ug99 lineage of the wheat stem rust pathogen through somatic hybridization.</title>
        <authorList>
            <person name="Li F."/>
            <person name="Upadhyaya N.M."/>
            <person name="Sperschneider J."/>
            <person name="Matny O."/>
            <person name="Nguyen-Phuc H."/>
            <person name="Mago R."/>
            <person name="Raley C."/>
            <person name="Miller M.E."/>
            <person name="Silverstein K.A.T."/>
            <person name="Henningsen E."/>
            <person name="Hirsch C.D."/>
            <person name="Visser B."/>
            <person name="Pretorius Z.A."/>
            <person name="Steffenson B.J."/>
            <person name="Schwessinger B."/>
            <person name="Dodds P.N."/>
            <person name="Figueroa M."/>
        </authorList>
    </citation>
    <scope>NUCLEOTIDE SEQUENCE [LARGE SCALE GENOMIC DNA]</scope>
    <source>
        <strain evidence="15 16">Ug99</strain>
    </source>
</reference>
<evidence type="ECO:0000259" key="14">
    <source>
        <dbReference type="PROSITE" id="PS51471"/>
    </source>
</evidence>
<evidence type="ECO:0000256" key="8">
    <source>
        <dbReference type="ARBA" id="ARBA00023004"/>
    </source>
</evidence>
<dbReference type="PANTHER" id="PTHR12117">
    <property type="entry name" value="HISTONE ACETYLTRANSFERASE COMPLEX"/>
    <property type="match status" value="1"/>
</dbReference>
<dbReference type="GO" id="GO:0010604">
    <property type="term" value="P:positive regulation of macromolecule metabolic process"/>
    <property type="evidence" value="ECO:0007669"/>
    <property type="project" value="UniProtKB-ARBA"/>
</dbReference>
<evidence type="ECO:0000256" key="6">
    <source>
        <dbReference type="ARBA" id="ARBA00022964"/>
    </source>
</evidence>
<evidence type="ECO:0000256" key="3">
    <source>
        <dbReference type="ARBA" id="ARBA00007443"/>
    </source>
</evidence>
<dbReference type="AlphaFoldDB" id="A0A5B0MZF4"/>
<dbReference type="InterPro" id="IPR039558">
    <property type="entry name" value="TPA1/OFD1_N"/>
</dbReference>
<evidence type="ECO:0000256" key="10">
    <source>
        <dbReference type="ARBA" id="ARBA00047444"/>
    </source>
</evidence>
<name>A0A5B0MZF4_PUCGR</name>
<dbReference type="Gene3D" id="3.60.130.20">
    <property type="entry name" value="Oxoglutarate/iron-dependent oxygenase, C-terminal degradation domain"/>
    <property type="match status" value="1"/>
</dbReference>